<evidence type="ECO:0000313" key="2">
    <source>
        <dbReference type="Proteomes" id="UP001610335"/>
    </source>
</evidence>
<name>A0ABR4HVZ2_9EURO</name>
<gene>
    <name evidence="1" type="ORF">BDW59DRAFT_164992</name>
</gene>
<evidence type="ECO:0000313" key="1">
    <source>
        <dbReference type="EMBL" id="KAL2819665.1"/>
    </source>
</evidence>
<dbReference type="Proteomes" id="UP001610335">
    <property type="component" value="Unassembled WGS sequence"/>
</dbReference>
<accession>A0ABR4HVZ2</accession>
<reference evidence="1 2" key="1">
    <citation type="submission" date="2024-07" db="EMBL/GenBank/DDBJ databases">
        <title>Section-level genome sequencing and comparative genomics of Aspergillus sections Usti and Cavernicolus.</title>
        <authorList>
            <consortium name="Lawrence Berkeley National Laboratory"/>
            <person name="Nybo J.L."/>
            <person name="Vesth T.C."/>
            <person name="Theobald S."/>
            <person name="Frisvad J.C."/>
            <person name="Larsen T.O."/>
            <person name="Kjaerboelling I."/>
            <person name="Rothschild-Mancinelli K."/>
            <person name="Lyhne E.K."/>
            <person name="Kogle M.E."/>
            <person name="Barry K."/>
            <person name="Clum A."/>
            <person name="Na H."/>
            <person name="Ledsgaard L."/>
            <person name="Lin J."/>
            <person name="Lipzen A."/>
            <person name="Kuo A."/>
            <person name="Riley R."/>
            <person name="Mondo S."/>
            <person name="LaButti K."/>
            <person name="Haridas S."/>
            <person name="Pangalinan J."/>
            <person name="Salamov A.A."/>
            <person name="Simmons B.A."/>
            <person name="Magnuson J.K."/>
            <person name="Chen J."/>
            <person name="Drula E."/>
            <person name="Henrissat B."/>
            <person name="Wiebenga A."/>
            <person name="Lubbers R.J."/>
            <person name="Gomes A.C."/>
            <person name="Makela M.R."/>
            <person name="Stajich J."/>
            <person name="Grigoriev I.V."/>
            <person name="Mortensen U.H."/>
            <person name="De vries R.P."/>
            <person name="Baker S.E."/>
            <person name="Andersen M.R."/>
        </authorList>
    </citation>
    <scope>NUCLEOTIDE SEQUENCE [LARGE SCALE GENOMIC DNA]</scope>
    <source>
        <strain evidence="1 2">CBS 600.67</strain>
    </source>
</reference>
<protein>
    <recommendedName>
        <fullName evidence="3">F-box domain-containing protein</fullName>
    </recommendedName>
</protein>
<dbReference type="InterPro" id="IPR032675">
    <property type="entry name" value="LRR_dom_sf"/>
</dbReference>
<proteinExistence type="predicted"/>
<dbReference type="Gene3D" id="3.80.10.10">
    <property type="entry name" value="Ribonuclease Inhibitor"/>
    <property type="match status" value="1"/>
</dbReference>
<organism evidence="1 2">
    <name type="scientific">Aspergillus cavernicola</name>
    <dbReference type="NCBI Taxonomy" id="176166"/>
    <lineage>
        <taxon>Eukaryota</taxon>
        <taxon>Fungi</taxon>
        <taxon>Dikarya</taxon>
        <taxon>Ascomycota</taxon>
        <taxon>Pezizomycotina</taxon>
        <taxon>Eurotiomycetes</taxon>
        <taxon>Eurotiomycetidae</taxon>
        <taxon>Eurotiales</taxon>
        <taxon>Aspergillaceae</taxon>
        <taxon>Aspergillus</taxon>
        <taxon>Aspergillus subgen. Nidulantes</taxon>
    </lineage>
</organism>
<evidence type="ECO:0008006" key="3">
    <source>
        <dbReference type="Google" id="ProtNLM"/>
    </source>
</evidence>
<dbReference type="SUPFAM" id="SSF52047">
    <property type="entry name" value="RNI-like"/>
    <property type="match status" value="1"/>
</dbReference>
<keyword evidence="2" id="KW-1185">Reference proteome</keyword>
<sequence>MHTIMELNIPSEIWDLIVSHFDAVDQASASRVRQYETFGDARKQLGILRLVNKTFSSGASPRLFRHIIATVSESQGSPLERVVHLSNSPYGAHVRQIDVGFACFGDHCPEISPLYAEDLAEVLSSCLVKFPNIRALRFQDPPPSFSREKAEKFVNTVISTLHYVQLPHLRELNIGFPVTYDFNQFFPGETGPLQIPIENVLQNLSHLGVYVSEFTSQRGQRYWKTPIPAAYSALPNETHAHFLFRLVELATNLKSLSIASTDILNLDDLNFSPSLRLRSLTLKSVSISSHTLLALIEQSNESITHIELQLVKLRSGEWQHILSQMRQLPNLVDLFIESSGYSLEGSSSHLSPGLLPPPDDPMDIETGNYEDIHALEALQHQVNMNRTAVGFAPVGVIEYRHLHKRYWIAES</sequence>
<comment type="caution">
    <text evidence="1">The sequence shown here is derived from an EMBL/GenBank/DDBJ whole genome shotgun (WGS) entry which is preliminary data.</text>
</comment>
<dbReference type="EMBL" id="JBFXLS010000075">
    <property type="protein sequence ID" value="KAL2819665.1"/>
    <property type="molecule type" value="Genomic_DNA"/>
</dbReference>